<feature type="transmembrane region" description="Helical" evidence="7">
    <location>
        <begin position="88"/>
        <end position="109"/>
    </location>
</feature>
<comment type="subcellular location">
    <subcellularLocation>
        <location evidence="1">Membrane</location>
        <topology evidence="1">Multi-pass membrane protein</topology>
    </subcellularLocation>
</comment>
<evidence type="ECO:0000256" key="4">
    <source>
        <dbReference type="ARBA" id="ARBA00022847"/>
    </source>
</evidence>
<evidence type="ECO:0000313" key="9">
    <source>
        <dbReference type="Proteomes" id="UP000484015"/>
    </source>
</evidence>
<feature type="transmembrane region" description="Helical" evidence="7">
    <location>
        <begin position="129"/>
        <end position="147"/>
    </location>
</feature>
<reference evidence="8 9" key="1">
    <citation type="submission" date="2019-11" db="EMBL/GenBank/DDBJ databases">
        <title>Type strains purchased from KCTC, JCM and DSMZ.</title>
        <authorList>
            <person name="Lu H."/>
        </authorList>
    </citation>
    <scope>NUCLEOTIDE SEQUENCE [LARGE SCALE GENOMIC DNA]</scope>
    <source>
        <strain evidence="8 9">KCTC 42409</strain>
    </source>
</reference>
<dbReference type="PANTHER" id="PTHR11706">
    <property type="entry name" value="SOLUTE CARRIER PROTEIN FAMILY 11 MEMBER"/>
    <property type="match status" value="1"/>
</dbReference>
<dbReference type="GO" id="GO:0015293">
    <property type="term" value="F:symporter activity"/>
    <property type="evidence" value="ECO:0007669"/>
    <property type="project" value="UniProtKB-KW"/>
</dbReference>
<dbReference type="GO" id="GO:0005886">
    <property type="term" value="C:plasma membrane"/>
    <property type="evidence" value="ECO:0007669"/>
    <property type="project" value="TreeGrafter"/>
</dbReference>
<comment type="caution">
    <text evidence="8">The sequence shown here is derived from an EMBL/GenBank/DDBJ whole genome shotgun (WGS) entry which is preliminary data.</text>
</comment>
<dbReference type="GO" id="GO:0034755">
    <property type="term" value="P:iron ion transmembrane transport"/>
    <property type="evidence" value="ECO:0007669"/>
    <property type="project" value="TreeGrafter"/>
</dbReference>
<feature type="transmembrane region" description="Helical" evidence="7">
    <location>
        <begin position="47"/>
        <end position="67"/>
    </location>
</feature>
<keyword evidence="3 7" id="KW-0812">Transmembrane</keyword>
<feature type="transmembrane region" description="Helical" evidence="7">
    <location>
        <begin position="343"/>
        <end position="362"/>
    </location>
</feature>
<evidence type="ECO:0000256" key="7">
    <source>
        <dbReference type="SAM" id="Phobius"/>
    </source>
</evidence>
<dbReference type="Pfam" id="PF01566">
    <property type="entry name" value="Nramp"/>
    <property type="match status" value="1"/>
</dbReference>
<keyword evidence="2" id="KW-0813">Transport</keyword>
<dbReference type="AlphaFoldDB" id="A0A6L6PUA7"/>
<evidence type="ECO:0000256" key="5">
    <source>
        <dbReference type="ARBA" id="ARBA00022989"/>
    </source>
</evidence>
<feature type="transmembrane region" description="Helical" evidence="7">
    <location>
        <begin position="295"/>
        <end position="323"/>
    </location>
</feature>
<evidence type="ECO:0000256" key="3">
    <source>
        <dbReference type="ARBA" id="ARBA00022692"/>
    </source>
</evidence>
<feature type="transmembrane region" description="Helical" evidence="7">
    <location>
        <begin position="193"/>
        <end position="212"/>
    </location>
</feature>
<keyword evidence="4" id="KW-0769">Symport</keyword>
<name>A0A6L6PUA7_9BURK</name>
<gene>
    <name evidence="8" type="ORF">GM668_01840</name>
</gene>
<feature type="transmembrane region" description="Helical" evidence="7">
    <location>
        <begin position="249"/>
        <end position="275"/>
    </location>
</feature>
<accession>A0A6L6PUA7</accession>
<evidence type="ECO:0000256" key="2">
    <source>
        <dbReference type="ARBA" id="ARBA00022448"/>
    </source>
</evidence>
<proteinExistence type="predicted"/>
<feature type="transmembrane region" description="Helical" evidence="7">
    <location>
        <begin position="368"/>
        <end position="386"/>
    </location>
</feature>
<feature type="transmembrane region" description="Helical" evidence="7">
    <location>
        <begin position="154"/>
        <end position="173"/>
    </location>
</feature>
<dbReference type="PANTHER" id="PTHR11706:SF33">
    <property type="entry name" value="NATURAL RESISTANCE-ASSOCIATED MACROPHAGE PROTEIN 2"/>
    <property type="match status" value="1"/>
</dbReference>
<keyword evidence="9" id="KW-1185">Reference proteome</keyword>
<evidence type="ECO:0000313" key="8">
    <source>
        <dbReference type="EMBL" id="MTW00821.1"/>
    </source>
</evidence>
<feature type="transmembrane region" description="Helical" evidence="7">
    <location>
        <begin position="407"/>
        <end position="427"/>
    </location>
</feature>
<dbReference type="Proteomes" id="UP000484015">
    <property type="component" value="Unassembled WGS sequence"/>
</dbReference>
<dbReference type="GO" id="GO:0015086">
    <property type="term" value="F:cadmium ion transmembrane transporter activity"/>
    <property type="evidence" value="ECO:0007669"/>
    <property type="project" value="TreeGrafter"/>
</dbReference>
<sequence>MTPPRKTSSPGADHGSWTSKLGPGLVAGAADDDPSGIATYSQAGAQFGFGMLWTVLLTYPLMVGIQMTSARIGRVTGRGLASNIRRHYPAPLLYAIVLLLVVANVINIAADMAAMGQAVQLLAGGPAPLYAAGFGLLSLVLQIFIPYQRYVRILKWLTLALLAYVATLLVVRVPWLHVLHETVLPRLHWTPAWLTTVVAVLGTTISPYMFFWQSSQEVEELHADPQAEALKRAPEQAEQEYRRIKLDTLIGMGFSNLVAFCIMLTTAITLHTHGIRDIATSAQAASALRPVAGEFAFILFTAGIIGTGLLAIPVLAGSAAYAVAGTFQWRNSLELAPSAARKFYGIIAASTLTGVALGFAHFDPIKALYWSAVINGVIAVPVMAVMMHLGSLRSVMGQQMLPGWLKALGWACTVAMAAAVAAMFMTAGK</sequence>
<keyword evidence="5 7" id="KW-1133">Transmembrane helix</keyword>
<dbReference type="RefSeq" id="WP_155437217.1">
    <property type="nucleotide sequence ID" value="NZ_WNLA01000001.1"/>
</dbReference>
<dbReference type="GO" id="GO:0005384">
    <property type="term" value="F:manganese ion transmembrane transporter activity"/>
    <property type="evidence" value="ECO:0007669"/>
    <property type="project" value="TreeGrafter"/>
</dbReference>
<evidence type="ECO:0000256" key="6">
    <source>
        <dbReference type="ARBA" id="ARBA00023136"/>
    </source>
</evidence>
<keyword evidence="6 7" id="KW-0472">Membrane</keyword>
<organism evidence="8 9">
    <name type="scientific">Pseudoduganella ginsengisoli</name>
    <dbReference type="NCBI Taxonomy" id="1462440"/>
    <lineage>
        <taxon>Bacteria</taxon>
        <taxon>Pseudomonadati</taxon>
        <taxon>Pseudomonadota</taxon>
        <taxon>Betaproteobacteria</taxon>
        <taxon>Burkholderiales</taxon>
        <taxon>Oxalobacteraceae</taxon>
        <taxon>Telluria group</taxon>
        <taxon>Pseudoduganella</taxon>
    </lineage>
</organism>
<dbReference type="InterPro" id="IPR001046">
    <property type="entry name" value="NRAMP_fam"/>
</dbReference>
<evidence type="ECO:0000256" key="1">
    <source>
        <dbReference type="ARBA" id="ARBA00004141"/>
    </source>
</evidence>
<dbReference type="OrthoDB" id="9787548at2"/>
<protein>
    <submittedName>
        <fullName evidence="8">Divalent metal cation transporter</fullName>
    </submittedName>
</protein>
<dbReference type="EMBL" id="WNLA01000001">
    <property type="protein sequence ID" value="MTW00821.1"/>
    <property type="molecule type" value="Genomic_DNA"/>
</dbReference>